<feature type="compositionally biased region" description="Polar residues" evidence="1">
    <location>
        <begin position="68"/>
        <end position="78"/>
    </location>
</feature>
<dbReference type="Proteomes" id="UP000658225">
    <property type="component" value="Unassembled WGS sequence"/>
</dbReference>
<keyword evidence="3" id="KW-1185">Reference proteome</keyword>
<gene>
    <name evidence="2" type="ORF">H4683_002331</name>
</gene>
<evidence type="ECO:0000313" key="2">
    <source>
        <dbReference type="EMBL" id="MBE1555226.1"/>
    </source>
</evidence>
<name>A0A927R3L3_9BACL</name>
<feature type="region of interest" description="Disordered" evidence="1">
    <location>
        <begin position="40"/>
        <end position="78"/>
    </location>
</feature>
<organism evidence="2 3">
    <name type="scientific">Sporosarcina limicola</name>
    <dbReference type="NCBI Taxonomy" id="34101"/>
    <lineage>
        <taxon>Bacteria</taxon>
        <taxon>Bacillati</taxon>
        <taxon>Bacillota</taxon>
        <taxon>Bacilli</taxon>
        <taxon>Bacillales</taxon>
        <taxon>Caryophanaceae</taxon>
        <taxon>Sporosarcina</taxon>
    </lineage>
</organism>
<proteinExistence type="predicted"/>
<comment type="caution">
    <text evidence="2">The sequence shown here is derived from an EMBL/GenBank/DDBJ whole genome shotgun (WGS) entry which is preliminary data.</text>
</comment>
<dbReference type="RefSeq" id="WP_192598971.1">
    <property type="nucleotide sequence ID" value="NZ_JADBEL010000012.1"/>
</dbReference>
<evidence type="ECO:0000313" key="3">
    <source>
        <dbReference type="Proteomes" id="UP000658225"/>
    </source>
</evidence>
<protein>
    <submittedName>
        <fullName evidence="2">Uncharacterized protein</fullName>
    </submittedName>
</protein>
<evidence type="ECO:0000256" key="1">
    <source>
        <dbReference type="SAM" id="MobiDB-lite"/>
    </source>
</evidence>
<sequence length="78" mass="8411">MSASRCDKELVTDETKFNFGEKCQGGDKVYQGGDNLHQGGDKVCQGGDNPTQGGDNLHQGGDNLQHVELNNKTRIAPH</sequence>
<dbReference type="EMBL" id="JADBEL010000012">
    <property type="protein sequence ID" value="MBE1555226.1"/>
    <property type="molecule type" value="Genomic_DNA"/>
</dbReference>
<dbReference type="AlphaFoldDB" id="A0A927R3L3"/>
<accession>A0A927R3L3</accession>
<reference evidence="2" key="1">
    <citation type="submission" date="2020-10" db="EMBL/GenBank/DDBJ databases">
        <title>Genomic Encyclopedia of Type Strains, Phase IV (KMG-IV): sequencing the most valuable type-strain genomes for metagenomic binning, comparative biology and taxonomic classification.</title>
        <authorList>
            <person name="Goeker M."/>
        </authorList>
    </citation>
    <scope>NUCLEOTIDE SEQUENCE</scope>
    <source>
        <strain evidence="2">DSM 13886</strain>
    </source>
</reference>